<keyword evidence="3 5" id="KW-1133">Transmembrane helix</keyword>
<dbReference type="GO" id="GO:0005794">
    <property type="term" value="C:Golgi apparatus"/>
    <property type="evidence" value="ECO:0007669"/>
    <property type="project" value="TreeGrafter"/>
</dbReference>
<feature type="transmembrane region" description="Helical" evidence="5">
    <location>
        <begin position="50"/>
        <end position="83"/>
    </location>
</feature>
<feature type="transmembrane region" description="Helical" evidence="5">
    <location>
        <begin position="95"/>
        <end position="115"/>
    </location>
</feature>
<dbReference type="GO" id="GO:0016020">
    <property type="term" value="C:membrane"/>
    <property type="evidence" value="ECO:0007669"/>
    <property type="project" value="UniProtKB-SubCell"/>
</dbReference>
<dbReference type="InterPro" id="IPR004895">
    <property type="entry name" value="Prenylated_rab_accept_PRA1"/>
</dbReference>
<evidence type="ECO:0000256" key="2">
    <source>
        <dbReference type="ARBA" id="ARBA00022692"/>
    </source>
</evidence>
<comment type="subcellular location">
    <subcellularLocation>
        <location evidence="1 5">Membrane</location>
        <topology evidence="1 5">Multi-pass membrane protein</topology>
    </subcellularLocation>
</comment>
<reference evidence="6 7" key="1">
    <citation type="journal article" date="2020" name="Genome Biol. Evol.">
        <title>Comparative genomics of strictly vertically transmitted, feminizing microsporidia endosymbionts of amphipod crustaceans.</title>
        <authorList>
            <person name="Cormier A."/>
            <person name="Chebbi M.A."/>
            <person name="Giraud I."/>
            <person name="Wattier R."/>
            <person name="Teixeira M."/>
            <person name="Gilbert C."/>
            <person name="Rigaud T."/>
            <person name="Cordaux R."/>
        </authorList>
    </citation>
    <scope>NUCLEOTIDE SEQUENCE [LARGE SCALE GENOMIC DNA]</scope>
    <source>
        <strain evidence="6 7">Ou3-Ou53</strain>
    </source>
</reference>
<organism evidence="6 7">
    <name type="scientific">Nosema granulosis</name>
    <dbReference type="NCBI Taxonomy" id="83296"/>
    <lineage>
        <taxon>Eukaryota</taxon>
        <taxon>Fungi</taxon>
        <taxon>Fungi incertae sedis</taxon>
        <taxon>Microsporidia</taxon>
        <taxon>Nosematidae</taxon>
        <taxon>Nosema</taxon>
    </lineage>
</organism>
<protein>
    <recommendedName>
        <fullName evidence="5">PRA1 family protein</fullName>
    </recommendedName>
</protein>
<sequence>MEENSTASFKDIFKTDTPPKDFFDLRKTSIPQTYEIAKERAEANLLRFRTYYLSISILFVFVFFLLKPSFGLFLGIVGISIYLHHTQPTIKGVTVGPKIINIGTAVGLFICAFLFNSTLVSILALISLLTFTILSHAITFEKVEVEEDGV</sequence>
<keyword evidence="2 5" id="KW-0812">Transmembrane</keyword>
<evidence type="ECO:0000256" key="4">
    <source>
        <dbReference type="ARBA" id="ARBA00023136"/>
    </source>
</evidence>
<feature type="transmembrane region" description="Helical" evidence="5">
    <location>
        <begin position="122"/>
        <end position="140"/>
    </location>
</feature>
<comment type="caution">
    <text evidence="6">The sequence shown here is derived from an EMBL/GenBank/DDBJ whole genome shotgun (WGS) entry which is preliminary data.</text>
</comment>
<proteinExistence type="inferred from homology"/>
<dbReference type="OrthoDB" id="2194493at2759"/>
<name>A0A9P6H1G7_9MICR</name>
<evidence type="ECO:0000313" key="6">
    <source>
        <dbReference type="EMBL" id="KAF9764932.1"/>
    </source>
</evidence>
<keyword evidence="4 5" id="KW-0472">Membrane</keyword>
<evidence type="ECO:0000256" key="3">
    <source>
        <dbReference type="ARBA" id="ARBA00022989"/>
    </source>
</evidence>
<dbReference type="PANTHER" id="PTHR19317:SF0">
    <property type="entry name" value="PRENYLATED RAB ACCEPTOR PROTEIN 1"/>
    <property type="match status" value="1"/>
</dbReference>
<dbReference type="AlphaFoldDB" id="A0A9P6H1G7"/>
<dbReference type="EMBL" id="SBJO01000004">
    <property type="protein sequence ID" value="KAF9764932.1"/>
    <property type="molecule type" value="Genomic_DNA"/>
</dbReference>
<dbReference type="Pfam" id="PF03208">
    <property type="entry name" value="PRA1"/>
    <property type="match status" value="1"/>
</dbReference>
<dbReference type="PANTHER" id="PTHR19317">
    <property type="entry name" value="PRENYLATED RAB ACCEPTOR 1-RELATED"/>
    <property type="match status" value="1"/>
</dbReference>
<gene>
    <name evidence="6" type="ORF">NGRA_0154</name>
</gene>
<evidence type="ECO:0000256" key="5">
    <source>
        <dbReference type="RuleBase" id="RU363107"/>
    </source>
</evidence>
<dbReference type="Proteomes" id="UP000740883">
    <property type="component" value="Unassembled WGS sequence"/>
</dbReference>
<evidence type="ECO:0000313" key="7">
    <source>
        <dbReference type="Proteomes" id="UP000740883"/>
    </source>
</evidence>
<keyword evidence="7" id="KW-1185">Reference proteome</keyword>
<comment type="similarity">
    <text evidence="5">Belongs to the PRA1 family.</text>
</comment>
<evidence type="ECO:0000256" key="1">
    <source>
        <dbReference type="ARBA" id="ARBA00004141"/>
    </source>
</evidence>
<accession>A0A9P6H1G7</accession>